<protein>
    <submittedName>
        <fullName evidence="1">Uncharacterized protein</fullName>
    </submittedName>
</protein>
<evidence type="ECO:0000313" key="1">
    <source>
        <dbReference type="EMBL" id="GLL08204.1"/>
    </source>
</evidence>
<comment type="caution">
    <text evidence="1">The sequence shown here is derived from an EMBL/GenBank/DDBJ whole genome shotgun (WGS) entry which is preliminary data.</text>
</comment>
<keyword evidence="2" id="KW-1185">Reference proteome</keyword>
<name>A0A9W6NT11_9ACTN</name>
<reference evidence="1" key="2">
    <citation type="submission" date="2023-01" db="EMBL/GenBank/DDBJ databases">
        <authorList>
            <person name="Sun Q."/>
            <person name="Evtushenko L."/>
        </authorList>
    </citation>
    <scope>NUCLEOTIDE SEQUENCE</scope>
    <source>
        <strain evidence="1">VKM Ac-1321</strain>
    </source>
</reference>
<sequence>MAGVAGIDDNVGVAWVWWEMGGAVPPMPYRSVVDGSVVETPTKLPMPGLWPDALWIMLDDASRRRFVRYRRLEQYADVGVAACVCWVLAHWWHEFGYLTLAVWIGGGFARCRLLERVRPPQYPMASGGRMVLQDVHPDTARAWQELAGPTIRTTLG</sequence>
<dbReference type="EMBL" id="BSFP01000131">
    <property type="protein sequence ID" value="GLL08204.1"/>
    <property type="molecule type" value="Genomic_DNA"/>
</dbReference>
<accession>A0A9W6NT11</accession>
<dbReference type="Proteomes" id="UP001143480">
    <property type="component" value="Unassembled WGS sequence"/>
</dbReference>
<gene>
    <name evidence="1" type="ORF">GCM10017581_099650</name>
</gene>
<proteinExistence type="predicted"/>
<dbReference type="AlphaFoldDB" id="A0A9W6NT11"/>
<reference evidence="1" key="1">
    <citation type="journal article" date="2014" name="Int. J. Syst. Evol. Microbiol.">
        <title>Complete genome sequence of Corynebacterium casei LMG S-19264T (=DSM 44701T), isolated from a smear-ripened cheese.</title>
        <authorList>
            <consortium name="US DOE Joint Genome Institute (JGI-PGF)"/>
            <person name="Walter F."/>
            <person name="Albersmeier A."/>
            <person name="Kalinowski J."/>
            <person name="Ruckert C."/>
        </authorList>
    </citation>
    <scope>NUCLEOTIDE SEQUENCE</scope>
    <source>
        <strain evidence="1">VKM Ac-1321</strain>
    </source>
</reference>
<evidence type="ECO:0000313" key="2">
    <source>
        <dbReference type="Proteomes" id="UP001143480"/>
    </source>
</evidence>
<organism evidence="1 2">
    <name type="scientific">Dactylosporangium matsuzakiense</name>
    <dbReference type="NCBI Taxonomy" id="53360"/>
    <lineage>
        <taxon>Bacteria</taxon>
        <taxon>Bacillati</taxon>
        <taxon>Actinomycetota</taxon>
        <taxon>Actinomycetes</taxon>
        <taxon>Micromonosporales</taxon>
        <taxon>Micromonosporaceae</taxon>
        <taxon>Dactylosporangium</taxon>
    </lineage>
</organism>